<feature type="binding site" evidence="6">
    <location>
        <position position="52"/>
    </location>
    <ligand>
        <name>Fe cation</name>
        <dbReference type="ChEBI" id="CHEBI:24875"/>
        <label>1</label>
    </ligand>
</feature>
<evidence type="ECO:0000259" key="8">
    <source>
        <dbReference type="PROSITE" id="PS50905"/>
    </source>
</evidence>
<keyword evidence="5 6" id="KW-0408">Iron</keyword>
<evidence type="ECO:0000313" key="9">
    <source>
        <dbReference type="EMBL" id="TXJ11859.1"/>
    </source>
</evidence>
<dbReference type="Gene3D" id="1.20.1260.10">
    <property type="match status" value="1"/>
</dbReference>
<dbReference type="FunFam" id="1.20.1260.10:FF:000001">
    <property type="entry name" value="Non-heme ferritin"/>
    <property type="match status" value="1"/>
</dbReference>
<dbReference type="InterPro" id="IPR008331">
    <property type="entry name" value="Ferritin_DPS_dom"/>
</dbReference>
<sequence>MPIISEETIKLLNNHLNEEHYSANLYFNMAGWCSKQGLKGCASFLNNHSAEEHTHLEKLNEFIKKVDGQPVMGAMKEPEHSFSSAEEVFEKIVKHEQYITSLIKKLVEKAMDDKDYITLKFLDWFVNEQLEEENLFNDIMDKIKILGDLKGRSLYEFDKFMDNLDKEEHNKN</sequence>
<dbReference type="InterPro" id="IPR009040">
    <property type="entry name" value="Ferritin-like_diiron"/>
</dbReference>
<gene>
    <name evidence="9" type="ORF">EPJ80_09120</name>
</gene>
<evidence type="ECO:0000256" key="1">
    <source>
        <dbReference type="ARBA" id="ARBA00006950"/>
    </source>
</evidence>
<keyword evidence="7" id="KW-0963">Cytoplasm</keyword>
<proteinExistence type="inferred from homology"/>
<comment type="similarity">
    <text evidence="1 7">Belongs to the ferritin family. Prokaryotic subfamily.</text>
</comment>
<keyword evidence="3 6" id="KW-0479">Metal-binding</keyword>
<dbReference type="InterPro" id="IPR041719">
    <property type="entry name" value="Ferritin_prok"/>
</dbReference>
<dbReference type="GO" id="GO:0008198">
    <property type="term" value="F:ferrous iron binding"/>
    <property type="evidence" value="ECO:0007669"/>
    <property type="project" value="TreeGrafter"/>
</dbReference>
<evidence type="ECO:0000256" key="3">
    <source>
        <dbReference type="ARBA" id="ARBA00022723"/>
    </source>
</evidence>
<dbReference type="EMBL" id="SAXT01000005">
    <property type="protein sequence ID" value="TXJ11859.1"/>
    <property type="molecule type" value="Genomic_DNA"/>
</dbReference>
<evidence type="ECO:0000313" key="10">
    <source>
        <dbReference type="Proteomes" id="UP000325116"/>
    </source>
</evidence>
<dbReference type="PROSITE" id="PS50905">
    <property type="entry name" value="FERRITIN_LIKE"/>
    <property type="match status" value="1"/>
</dbReference>
<dbReference type="EC" id="1.16.3.2" evidence="7"/>
<dbReference type="RefSeq" id="WP_147758743.1">
    <property type="nucleotide sequence ID" value="NZ_SAXT01000005.1"/>
</dbReference>
<feature type="binding site" evidence="6">
    <location>
        <position position="96"/>
    </location>
    <ligand>
        <name>Fe cation</name>
        <dbReference type="ChEBI" id="CHEBI:24875"/>
        <label>1</label>
    </ligand>
</feature>
<keyword evidence="4" id="KW-0560">Oxidoreductase</keyword>
<feature type="domain" description="Ferritin-like diiron" evidence="8">
    <location>
        <begin position="2"/>
        <end position="147"/>
    </location>
</feature>
<dbReference type="CDD" id="cd01055">
    <property type="entry name" value="Nonheme_Ferritin"/>
    <property type="match status" value="1"/>
</dbReference>
<dbReference type="InterPro" id="IPR012347">
    <property type="entry name" value="Ferritin-like"/>
</dbReference>
<dbReference type="InterPro" id="IPR001519">
    <property type="entry name" value="Ferritin"/>
</dbReference>
<comment type="function">
    <text evidence="7">Iron-storage protein.</text>
</comment>
<dbReference type="Pfam" id="PF00210">
    <property type="entry name" value="Ferritin"/>
    <property type="match status" value="1"/>
</dbReference>
<dbReference type="SUPFAM" id="SSF47240">
    <property type="entry name" value="Ferritin-like"/>
    <property type="match status" value="1"/>
</dbReference>
<name>A0A5C8CEW5_9SPIR</name>
<evidence type="ECO:0000256" key="6">
    <source>
        <dbReference type="PIRSR" id="PIRSR601519-1"/>
    </source>
</evidence>
<dbReference type="GO" id="GO:0006879">
    <property type="term" value="P:intracellular iron ion homeostasis"/>
    <property type="evidence" value="ECO:0007669"/>
    <property type="project" value="UniProtKB-KW"/>
</dbReference>
<evidence type="ECO:0000256" key="4">
    <source>
        <dbReference type="ARBA" id="ARBA00023002"/>
    </source>
</evidence>
<keyword evidence="2 7" id="KW-0409">Iron storage</keyword>
<dbReference type="GO" id="GO:0004322">
    <property type="term" value="F:ferroxidase activity"/>
    <property type="evidence" value="ECO:0007669"/>
    <property type="project" value="TreeGrafter"/>
</dbReference>
<dbReference type="AlphaFoldDB" id="A0A5C8CEW5"/>
<dbReference type="PANTHER" id="PTHR11431:SF127">
    <property type="entry name" value="BACTERIAL NON-HEME FERRITIN"/>
    <property type="match status" value="1"/>
</dbReference>
<accession>A0A5C8CEW5</accession>
<dbReference type="Proteomes" id="UP000325116">
    <property type="component" value="Unassembled WGS sequence"/>
</dbReference>
<dbReference type="GO" id="GO:0008199">
    <property type="term" value="F:ferric iron binding"/>
    <property type="evidence" value="ECO:0007669"/>
    <property type="project" value="InterPro"/>
</dbReference>
<organism evidence="9 10">
    <name type="scientific">Brachyspira aalborgi</name>
    <dbReference type="NCBI Taxonomy" id="29522"/>
    <lineage>
        <taxon>Bacteria</taxon>
        <taxon>Pseudomonadati</taxon>
        <taxon>Spirochaetota</taxon>
        <taxon>Spirochaetia</taxon>
        <taxon>Brachyspirales</taxon>
        <taxon>Brachyspiraceae</taxon>
        <taxon>Brachyspira</taxon>
    </lineage>
</organism>
<protein>
    <recommendedName>
        <fullName evidence="7">Ferritin</fullName>
        <ecNumber evidence="7">1.16.3.2</ecNumber>
    </recommendedName>
</protein>
<comment type="catalytic activity">
    <reaction evidence="7">
        <text>4 Fe(2+) + O2 + 6 H2O = 4 iron(III) oxide-hydroxide + 12 H(+)</text>
        <dbReference type="Rhea" id="RHEA:11972"/>
        <dbReference type="ChEBI" id="CHEBI:15377"/>
        <dbReference type="ChEBI" id="CHEBI:15378"/>
        <dbReference type="ChEBI" id="CHEBI:15379"/>
        <dbReference type="ChEBI" id="CHEBI:29033"/>
        <dbReference type="ChEBI" id="CHEBI:78619"/>
        <dbReference type="EC" id="1.16.3.2"/>
    </reaction>
</comment>
<evidence type="ECO:0000256" key="5">
    <source>
        <dbReference type="ARBA" id="ARBA00023004"/>
    </source>
</evidence>
<dbReference type="GO" id="GO:0042802">
    <property type="term" value="F:identical protein binding"/>
    <property type="evidence" value="ECO:0007669"/>
    <property type="project" value="UniProtKB-ARBA"/>
</dbReference>
<dbReference type="InterPro" id="IPR009078">
    <property type="entry name" value="Ferritin-like_SF"/>
</dbReference>
<dbReference type="PANTHER" id="PTHR11431">
    <property type="entry name" value="FERRITIN"/>
    <property type="match status" value="1"/>
</dbReference>
<reference evidence="9 10" key="1">
    <citation type="journal article" date="1992" name="Lakartidningen">
        <title>[Penicillin V and not amoxicillin is the first choice preparation in acute otitis].</title>
        <authorList>
            <person name="Kamme C."/>
            <person name="Lundgren K."/>
            <person name="Prellner K."/>
        </authorList>
    </citation>
    <scope>NUCLEOTIDE SEQUENCE [LARGE SCALE GENOMIC DNA]</scope>
    <source>
        <strain evidence="9 10">W1</strain>
    </source>
</reference>
<comment type="caution">
    <text evidence="9">The sequence shown here is derived from an EMBL/GenBank/DDBJ whole genome shotgun (WGS) entry which is preliminary data.</text>
</comment>
<evidence type="ECO:0000256" key="2">
    <source>
        <dbReference type="ARBA" id="ARBA00022434"/>
    </source>
</evidence>
<feature type="binding site" evidence="6">
    <location>
        <position position="55"/>
    </location>
    <ligand>
        <name>Fe cation</name>
        <dbReference type="ChEBI" id="CHEBI:24875"/>
        <label>1</label>
    </ligand>
</feature>
<comment type="subcellular location">
    <subcellularLocation>
        <location evidence="7">Cytoplasm</location>
    </subcellularLocation>
</comment>
<dbReference type="GO" id="GO:0005829">
    <property type="term" value="C:cytosol"/>
    <property type="evidence" value="ECO:0007669"/>
    <property type="project" value="TreeGrafter"/>
</dbReference>
<feature type="binding site" evidence="6">
    <location>
        <position position="19"/>
    </location>
    <ligand>
        <name>Fe cation</name>
        <dbReference type="ChEBI" id="CHEBI:24875"/>
        <label>1</label>
    </ligand>
</feature>
<evidence type="ECO:0000256" key="7">
    <source>
        <dbReference type="RuleBase" id="RU361145"/>
    </source>
</evidence>
<dbReference type="GO" id="GO:0006826">
    <property type="term" value="P:iron ion transport"/>
    <property type="evidence" value="ECO:0007669"/>
    <property type="project" value="InterPro"/>
</dbReference>
<feature type="binding site" evidence="6">
    <location>
        <position position="129"/>
    </location>
    <ligand>
        <name>Fe cation</name>
        <dbReference type="ChEBI" id="CHEBI:24875"/>
        <label>1</label>
    </ligand>
</feature>